<gene>
    <name evidence="1" type="ORF">QX51_04660</name>
</gene>
<keyword evidence="2" id="KW-1185">Reference proteome</keyword>
<dbReference type="Proteomes" id="UP000031189">
    <property type="component" value="Unassembled WGS sequence"/>
</dbReference>
<dbReference type="AlphaFoldDB" id="A0A0B3VZ42"/>
<comment type="caution">
    <text evidence="1">The sequence shown here is derived from an EMBL/GenBank/DDBJ whole genome shotgun (WGS) entry which is preliminary data.</text>
</comment>
<evidence type="ECO:0000313" key="1">
    <source>
        <dbReference type="EMBL" id="KHS58063.1"/>
    </source>
</evidence>
<sequence length="213" mass="24693">MSRINKRKNKRKNKVKKLLLSVIIGVFFCSIIVYGENVFYAMKIFLYEDKALEIKIRVEKNNDLANINLNFDNEGSCDVYLRGFVFVYPNNNGNNGTTLSNSSVKINYGDEDCWFVGEDNYVYYTKPLKIGNRTEKPMVESMEINLSEEDKMMLGSGELGMDIVMEAVQVNNFAYKYEWDMGNIGLKDLFDNRSKQEESKVIEKKEVIKLNFN</sequence>
<dbReference type="OrthoDB" id="1752611at2"/>
<evidence type="ECO:0000313" key="2">
    <source>
        <dbReference type="Proteomes" id="UP000031189"/>
    </source>
</evidence>
<dbReference type="STRING" id="1577792.QX51_04660"/>
<organism evidence="1 2">
    <name type="scientific">Terrisporobacter othiniensis</name>
    <dbReference type="NCBI Taxonomy" id="1577792"/>
    <lineage>
        <taxon>Bacteria</taxon>
        <taxon>Bacillati</taxon>
        <taxon>Bacillota</taxon>
        <taxon>Clostridia</taxon>
        <taxon>Peptostreptococcales</taxon>
        <taxon>Peptostreptococcaceae</taxon>
        <taxon>Terrisporobacter</taxon>
    </lineage>
</organism>
<dbReference type="RefSeq" id="WP_039678736.1">
    <property type="nucleotide sequence ID" value="NZ_JWHR01000050.1"/>
</dbReference>
<accession>A0A0B3VZ42</accession>
<name>A0A0B3VZ42_9FIRM</name>
<protein>
    <submittedName>
        <fullName evidence="1">Uncharacterized protein</fullName>
    </submittedName>
</protein>
<dbReference type="EMBL" id="JWHR01000050">
    <property type="protein sequence ID" value="KHS58063.1"/>
    <property type="molecule type" value="Genomic_DNA"/>
</dbReference>
<proteinExistence type="predicted"/>
<reference evidence="1 2" key="1">
    <citation type="submission" date="2014-12" db="EMBL/GenBank/DDBJ databases">
        <title>Draft genome sequence of Terrisporobacter sp. 08-306576, isolated from the blood culture of a bacteremia patient.</title>
        <authorList>
            <person name="Lund L.C."/>
            <person name="Sydenham T.V."/>
            <person name="Hogh S.V."/>
            <person name="Skov M.N."/>
            <person name="Kemp M."/>
            <person name="Justesen U.S."/>
        </authorList>
    </citation>
    <scope>NUCLEOTIDE SEQUENCE [LARGE SCALE GENOMIC DNA]</scope>
    <source>
        <strain evidence="1 2">08-306576</strain>
    </source>
</reference>